<dbReference type="EMBL" id="OCNE01000014">
    <property type="protein sequence ID" value="SOD64032.1"/>
    <property type="molecule type" value="Genomic_DNA"/>
</dbReference>
<proteinExistence type="predicted"/>
<dbReference type="InterPro" id="IPR002477">
    <property type="entry name" value="Peptidoglycan-bd-like"/>
</dbReference>
<feature type="domain" description="Peptidoglycan binding-like" evidence="2">
    <location>
        <begin position="60"/>
        <end position="115"/>
    </location>
</feature>
<feature type="signal peptide" evidence="1">
    <location>
        <begin position="1"/>
        <end position="26"/>
    </location>
</feature>
<evidence type="ECO:0000256" key="1">
    <source>
        <dbReference type="SAM" id="SignalP"/>
    </source>
</evidence>
<evidence type="ECO:0000313" key="4">
    <source>
        <dbReference type="Proteomes" id="UP000219072"/>
    </source>
</evidence>
<sequence length="119" mass="12074">MRHVFRSTLALAVLLVGVGLAPAATAATAATPAAESSAAPAAPTCRHTDTHPLLAYGSAGPEVAHAQCLLRTVHGIGIDVDGIFGPKTEAAVFHVQKKCDIGVDGIVGTITWKVLHSGC</sequence>
<keyword evidence="4" id="KW-1185">Reference proteome</keyword>
<evidence type="ECO:0000259" key="2">
    <source>
        <dbReference type="Pfam" id="PF01471"/>
    </source>
</evidence>
<dbReference type="Pfam" id="PF01471">
    <property type="entry name" value="PG_binding_1"/>
    <property type="match status" value="1"/>
</dbReference>
<name>A0A286DZD8_9ACTN</name>
<dbReference type="AlphaFoldDB" id="A0A286DZD8"/>
<dbReference type="OrthoDB" id="9815541at2"/>
<accession>A0A286DZD8</accession>
<dbReference type="RefSeq" id="WP_097232488.1">
    <property type="nucleotide sequence ID" value="NZ_OCNE01000014.1"/>
</dbReference>
<dbReference type="Proteomes" id="UP000219072">
    <property type="component" value="Unassembled WGS sequence"/>
</dbReference>
<dbReference type="SUPFAM" id="SSF47090">
    <property type="entry name" value="PGBD-like"/>
    <property type="match status" value="1"/>
</dbReference>
<protein>
    <submittedName>
        <fullName evidence="3">Peptidoglycan binding domain-containing protein</fullName>
    </submittedName>
</protein>
<evidence type="ECO:0000313" key="3">
    <source>
        <dbReference type="EMBL" id="SOD64032.1"/>
    </source>
</evidence>
<feature type="chain" id="PRO_5012108993" evidence="1">
    <location>
        <begin position="27"/>
        <end position="119"/>
    </location>
</feature>
<dbReference type="Gene3D" id="1.10.101.10">
    <property type="entry name" value="PGBD-like superfamily/PGBD"/>
    <property type="match status" value="1"/>
</dbReference>
<keyword evidence="1" id="KW-0732">Signal</keyword>
<dbReference type="InterPro" id="IPR036366">
    <property type="entry name" value="PGBDSf"/>
</dbReference>
<organism evidence="3 4">
    <name type="scientific">Streptomyces zhaozhouensis</name>
    <dbReference type="NCBI Taxonomy" id="1300267"/>
    <lineage>
        <taxon>Bacteria</taxon>
        <taxon>Bacillati</taxon>
        <taxon>Actinomycetota</taxon>
        <taxon>Actinomycetes</taxon>
        <taxon>Kitasatosporales</taxon>
        <taxon>Streptomycetaceae</taxon>
        <taxon>Streptomyces</taxon>
    </lineage>
</organism>
<dbReference type="InterPro" id="IPR036365">
    <property type="entry name" value="PGBD-like_sf"/>
</dbReference>
<reference evidence="3 4" key="1">
    <citation type="submission" date="2017-09" db="EMBL/GenBank/DDBJ databases">
        <authorList>
            <person name="Ehlers B."/>
            <person name="Leendertz F.H."/>
        </authorList>
    </citation>
    <scope>NUCLEOTIDE SEQUENCE [LARGE SCALE GENOMIC DNA]</scope>
    <source>
        <strain evidence="3 4">CGMCC 4.7095</strain>
    </source>
</reference>
<gene>
    <name evidence="3" type="ORF">SAMN06297387_11411</name>
</gene>